<reference evidence="4" key="1">
    <citation type="submission" date="2021-02" db="EMBL/GenBank/DDBJ databases">
        <authorList>
            <person name="Nowell W R."/>
        </authorList>
    </citation>
    <scope>NUCLEOTIDE SEQUENCE</scope>
</reference>
<dbReference type="Proteomes" id="UP000663832">
    <property type="component" value="Unassembled WGS sequence"/>
</dbReference>
<dbReference type="SUPFAM" id="SSF103657">
    <property type="entry name" value="BAR/IMD domain-like"/>
    <property type="match status" value="1"/>
</dbReference>
<dbReference type="GO" id="GO:0030100">
    <property type="term" value="P:regulation of endocytosis"/>
    <property type="evidence" value="ECO:0007669"/>
    <property type="project" value="TreeGrafter"/>
</dbReference>
<feature type="compositionally biased region" description="Polar residues" evidence="2">
    <location>
        <begin position="404"/>
        <end position="419"/>
    </location>
</feature>
<evidence type="ECO:0000313" key="4">
    <source>
        <dbReference type="EMBL" id="CAF1417847.1"/>
    </source>
</evidence>
<dbReference type="GO" id="GO:0007010">
    <property type="term" value="P:cytoskeleton organization"/>
    <property type="evidence" value="ECO:0007669"/>
    <property type="project" value="TreeGrafter"/>
</dbReference>
<dbReference type="PANTHER" id="PTHR23065:SF11">
    <property type="entry name" value="SYNDAPIN, ISOFORM C"/>
    <property type="match status" value="1"/>
</dbReference>
<feature type="compositionally biased region" description="Low complexity" evidence="2">
    <location>
        <begin position="420"/>
        <end position="429"/>
    </location>
</feature>
<dbReference type="Proteomes" id="UP000663877">
    <property type="component" value="Unassembled WGS sequence"/>
</dbReference>
<dbReference type="GO" id="GO:0097320">
    <property type="term" value="P:plasma membrane tubulation"/>
    <property type="evidence" value="ECO:0007669"/>
    <property type="project" value="TreeGrafter"/>
</dbReference>
<dbReference type="GO" id="GO:0005886">
    <property type="term" value="C:plasma membrane"/>
    <property type="evidence" value="ECO:0007669"/>
    <property type="project" value="TreeGrafter"/>
</dbReference>
<sequence length="429" mass="49799">MPLGFKSAILRHTNSIKRPTLNGLKDTIRSTRSNITTDGGYESNEYIHETFFTKDNYQSIIKCLDEGYKICMNLIGYMQDYNDLQLEYARSLTSHSNKWSSKIKQQLSLSSYHTTKRAQLKTSNLPDKIAQLITSRCDAIQQVIDTYQGQVERMYPSERLGTSHKHYRTDHIRKAFKAAQSTLSKLSDLLEKLHEQEKQAKQALHEADVQCENLGLDPTASKNKVTRAKDTQEKRQYELEDIQEKITRTEKDYDREQEIYREKGIEIYKECRDYEKERLDQIRETLLEFSLAAHSSEYCDEQNTLFDDLIEHIDAKQNSIEDLDFWAQTYHIDYKPKSKSSETTDDAQRKPKKSQKNEAHTPTEENTQQKTIVPDDNKEESTVKTKPKKTKTSTSTEKKRDSPSEPTTPITPKSQSDIINNTKNATNKK</sequence>
<dbReference type="GO" id="GO:0005543">
    <property type="term" value="F:phospholipid binding"/>
    <property type="evidence" value="ECO:0007669"/>
    <property type="project" value="TreeGrafter"/>
</dbReference>
<name>A0A815MG71_9BILA</name>
<dbReference type="EMBL" id="CAJNOI010000052">
    <property type="protein sequence ID" value="CAF0948728.1"/>
    <property type="molecule type" value="Genomic_DNA"/>
</dbReference>
<keyword evidence="5" id="KW-1185">Reference proteome</keyword>
<evidence type="ECO:0000256" key="1">
    <source>
        <dbReference type="SAM" id="Coils"/>
    </source>
</evidence>
<dbReference type="Gene3D" id="1.20.1270.60">
    <property type="entry name" value="Arfaptin homology (AH) domain/BAR domain"/>
    <property type="match status" value="1"/>
</dbReference>
<comment type="caution">
    <text evidence="4">The sequence shown here is derived from an EMBL/GenBank/DDBJ whole genome shotgun (WGS) entry which is preliminary data.</text>
</comment>
<feature type="coiled-coil region" evidence="1">
    <location>
        <begin position="176"/>
        <end position="210"/>
    </location>
</feature>
<dbReference type="OrthoDB" id="10255128at2759"/>
<evidence type="ECO:0000256" key="2">
    <source>
        <dbReference type="SAM" id="MobiDB-lite"/>
    </source>
</evidence>
<evidence type="ECO:0000313" key="5">
    <source>
        <dbReference type="Proteomes" id="UP000663832"/>
    </source>
</evidence>
<proteinExistence type="predicted"/>
<protein>
    <submittedName>
        <fullName evidence="4">Uncharacterized protein</fullName>
    </submittedName>
</protein>
<dbReference type="AlphaFoldDB" id="A0A815MG71"/>
<dbReference type="EMBL" id="CAJNOM010000402">
    <property type="protein sequence ID" value="CAF1417847.1"/>
    <property type="molecule type" value="Genomic_DNA"/>
</dbReference>
<feature type="compositionally biased region" description="Basic and acidic residues" evidence="2">
    <location>
        <begin position="336"/>
        <end position="363"/>
    </location>
</feature>
<feature type="region of interest" description="Disordered" evidence="2">
    <location>
        <begin position="336"/>
        <end position="429"/>
    </location>
</feature>
<accession>A0A815MG71</accession>
<gene>
    <name evidence="3" type="ORF">BJG266_LOCUS13082</name>
    <name evidence="4" type="ORF">QVE165_LOCUS38015</name>
</gene>
<dbReference type="PANTHER" id="PTHR23065">
    <property type="entry name" value="PROLINE-SERINE-THREONINE PHOSPHATASE INTERACTING PROTEIN 1"/>
    <property type="match status" value="1"/>
</dbReference>
<evidence type="ECO:0000313" key="3">
    <source>
        <dbReference type="EMBL" id="CAF0948728.1"/>
    </source>
</evidence>
<dbReference type="GO" id="GO:0005768">
    <property type="term" value="C:endosome"/>
    <property type="evidence" value="ECO:0007669"/>
    <property type="project" value="TreeGrafter"/>
</dbReference>
<feature type="compositionally biased region" description="Basic and acidic residues" evidence="2">
    <location>
        <begin position="373"/>
        <end position="383"/>
    </location>
</feature>
<dbReference type="InterPro" id="IPR027267">
    <property type="entry name" value="AH/BAR_dom_sf"/>
</dbReference>
<organism evidence="4 5">
    <name type="scientific">Adineta steineri</name>
    <dbReference type="NCBI Taxonomy" id="433720"/>
    <lineage>
        <taxon>Eukaryota</taxon>
        <taxon>Metazoa</taxon>
        <taxon>Spiralia</taxon>
        <taxon>Gnathifera</taxon>
        <taxon>Rotifera</taxon>
        <taxon>Eurotatoria</taxon>
        <taxon>Bdelloidea</taxon>
        <taxon>Adinetida</taxon>
        <taxon>Adinetidae</taxon>
        <taxon>Adineta</taxon>
    </lineage>
</organism>
<keyword evidence="1" id="KW-0175">Coiled coil</keyword>